<gene>
    <name evidence="1" type="ORF">LOKO_02790</name>
</gene>
<protein>
    <submittedName>
        <fullName evidence="1">Uncharacterized protein</fullName>
    </submittedName>
</protein>
<keyword evidence="2" id="KW-1185">Reference proteome</keyword>
<sequence>MNEPQKITLHELLYEILPKLKAAEAMIQNTLMAILEATEEPLEKARRR</sequence>
<reference evidence="1 2" key="2">
    <citation type="submission" date="2016-02" db="EMBL/GenBank/DDBJ databases">
        <authorList>
            <person name="Wen L."/>
            <person name="He K."/>
            <person name="Yang H."/>
        </authorList>
    </citation>
    <scope>NUCLEOTIDE SEQUENCE [LARGE SCALE GENOMIC DNA]</scope>
    <source>
        <strain evidence="1 2">AGD 8-3</strain>
    </source>
</reference>
<dbReference type="RefSeq" id="WP_158509949.1">
    <property type="nucleotide sequence ID" value="NZ_CP014226.1"/>
</dbReference>
<dbReference type="OrthoDB" id="6238442at2"/>
<proteinExistence type="predicted"/>
<dbReference type="Proteomes" id="UP000063387">
    <property type="component" value="Chromosome"/>
</dbReference>
<dbReference type="KEGG" id="hco:LOKO_02790"/>
<dbReference type="EMBL" id="CP014226">
    <property type="protein sequence ID" value="AMD01842.1"/>
    <property type="molecule type" value="Genomic_DNA"/>
</dbReference>
<name>A0A109UMK9_9GAMM</name>
<evidence type="ECO:0000313" key="2">
    <source>
        <dbReference type="Proteomes" id="UP000063387"/>
    </source>
</evidence>
<accession>A0A109UMK9</accession>
<evidence type="ECO:0000313" key="1">
    <source>
        <dbReference type="EMBL" id="AMD01842.1"/>
    </source>
</evidence>
<dbReference type="AlphaFoldDB" id="A0A109UMK9"/>
<dbReference type="PATRIC" id="fig|507626.3.peg.2785"/>
<organism evidence="1 2">
    <name type="scientific">Halomonas chromatireducens</name>
    <dbReference type="NCBI Taxonomy" id="507626"/>
    <lineage>
        <taxon>Bacteria</taxon>
        <taxon>Pseudomonadati</taxon>
        <taxon>Pseudomonadota</taxon>
        <taxon>Gammaproteobacteria</taxon>
        <taxon>Oceanospirillales</taxon>
        <taxon>Halomonadaceae</taxon>
        <taxon>Halomonas</taxon>
    </lineage>
</organism>
<dbReference type="STRING" id="507626.LOKO_02790"/>
<reference evidence="1 2" key="1">
    <citation type="journal article" date="2016" name="Genome Announc.">
        <title>Draft Genome Sequence of 'Halomonas chromatireducens' Strain AGD 8-3, a Haloalkaliphilic Chromate- and Selenite-Reducing Gammaproteobacterium.</title>
        <authorList>
            <person name="Sharko F.S."/>
            <person name="Shapovalova A.A."/>
            <person name="Tsygankova S.V."/>
            <person name="Komova A.V."/>
            <person name="Boulygina E.S."/>
            <person name="Teslyuk A.B."/>
            <person name="Gotovtsev P.M."/>
            <person name="Namsaraev Z.B."/>
            <person name="Khijniak T.V."/>
            <person name="Nedoluzhko A.V."/>
            <person name="Vasilov R.G."/>
        </authorList>
    </citation>
    <scope>NUCLEOTIDE SEQUENCE [LARGE SCALE GENOMIC DNA]</scope>
    <source>
        <strain evidence="1 2">AGD 8-3</strain>
    </source>
</reference>